<dbReference type="Gene3D" id="3.40.50.1820">
    <property type="entry name" value="alpha/beta hydrolase"/>
    <property type="match status" value="1"/>
</dbReference>
<evidence type="ECO:0000313" key="1">
    <source>
        <dbReference type="EMBL" id="PKT80827.1"/>
    </source>
</evidence>
<dbReference type="InterPro" id="IPR029058">
    <property type="entry name" value="AB_hydrolase_fold"/>
</dbReference>
<comment type="caution">
    <text evidence="1">The sequence shown here is derived from an EMBL/GenBank/DDBJ whole genome shotgun (WGS) entry which is preliminary data.</text>
</comment>
<sequence length="183" mass="20637">MSKTLLYLHGFRSVGLCYKGRELASFAPNSLTPNLSYVPSLAIAYVESIIQKYGTQNLCLVGSSLGGYYATYLADKYAIKAVLVNPVVNAYETLLPAIGRVFVSYSSESFFWDLSLVESLKQYYVKSLQSELYCVLLQKGDKVLDYRIAKERFLDCKCIIQEGGSHRFENFLSQKETILSWAN</sequence>
<gene>
    <name evidence="1" type="ORF">BCM31_02370</name>
</gene>
<dbReference type="Pfam" id="PF05728">
    <property type="entry name" value="UPF0227"/>
    <property type="match status" value="1"/>
</dbReference>
<dbReference type="Proteomes" id="UP000233350">
    <property type="component" value="Unassembled WGS sequence"/>
</dbReference>
<dbReference type="PANTHER" id="PTHR35602">
    <property type="entry name" value="ESTERASE YQIA-RELATED"/>
    <property type="match status" value="1"/>
</dbReference>
<organism evidence="1 2">
    <name type="scientific">Helicobacter winghamensis</name>
    <dbReference type="NCBI Taxonomy" id="157268"/>
    <lineage>
        <taxon>Bacteria</taxon>
        <taxon>Pseudomonadati</taxon>
        <taxon>Campylobacterota</taxon>
        <taxon>Epsilonproteobacteria</taxon>
        <taxon>Campylobacterales</taxon>
        <taxon>Helicobacteraceae</taxon>
        <taxon>Helicobacter</taxon>
    </lineage>
</organism>
<dbReference type="InterPro" id="IPR008886">
    <property type="entry name" value="UPF0227/Esterase_YqiA"/>
</dbReference>
<reference evidence="1 2" key="1">
    <citation type="submission" date="2016-07" db="EMBL/GenBank/DDBJ databases">
        <title>Detection of Helicobacter winghamensis from caecal content of red fox (Vulpes vulpes).</title>
        <authorList>
            <person name="Zanoni R.G."/>
            <person name="Florio D."/>
            <person name="Caffara M."/>
            <person name="Renzi M."/>
            <person name="Parisi A."/>
            <person name="Pasquali F."/>
            <person name="Manfreda G."/>
        </authorList>
    </citation>
    <scope>NUCLEOTIDE SEQUENCE [LARGE SCALE GENOMIC DNA]</scope>
    <source>
        <strain evidence="1 2">295_13</strain>
    </source>
</reference>
<dbReference type="STRING" id="556267.HWAG_00066"/>
<name>A0A2N3PIS3_9HELI</name>
<dbReference type="RefSeq" id="WP_006801758.1">
    <property type="nucleotide sequence ID" value="NZ_CABKOI010000021.1"/>
</dbReference>
<dbReference type="PANTHER" id="PTHR35602:SF3">
    <property type="entry name" value="ESTERASE YQIA"/>
    <property type="match status" value="1"/>
</dbReference>
<dbReference type="OrthoDB" id="9814831at2"/>
<accession>A0A2N3PIS3</accession>
<evidence type="ECO:0008006" key="3">
    <source>
        <dbReference type="Google" id="ProtNLM"/>
    </source>
</evidence>
<dbReference type="GeneID" id="97289637"/>
<protein>
    <recommendedName>
        <fullName evidence="3">Esterase</fullName>
    </recommendedName>
</protein>
<evidence type="ECO:0000313" key="2">
    <source>
        <dbReference type="Proteomes" id="UP000233350"/>
    </source>
</evidence>
<dbReference type="SUPFAM" id="SSF53474">
    <property type="entry name" value="alpha/beta-Hydrolases"/>
    <property type="match status" value="1"/>
</dbReference>
<dbReference type="EMBL" id="MBPK01000040">
    <property type="protein sequence ID" value="PKT80827.1"/>
    <property type="molecule type" value="Genomic_DNA"/>
</dbReference>
<proteinExistence type="predicted"/>
<dbReference type="AlphaFoldDB" id="A0A2N3PIS3"/>
<keyword evidence="2" id="KW-1185">Reference proteome</keyword>